<dbReference type="Proteomes" id="UP000242432">
    <property type="component" value="Unassembled WGS sequence"/>
</dbReference>
<keyword evidence="4 5" id="KW-0804">Transcription</keyword>
<dbReference type="CDD" id="cd06091">
    <property type="entry name" value="KOW_NusG"/>
    <property type="match status" value="1"/>
</dbReference>
<evidence type="ECO:0000313" key="11">
    <source>
        <dbReference type="EMBL" id="SKA71551.1"/>
    </source>
</evidence>
<evidence type="ECO:0000259" key="9">
    <source>
        <dbReference type="SMART" id="SM00738"/>
    </source>
</evidence>
<dbReference type="GO" id="GO:0006353">
    <property type="term" value="P:DNA-templated transcription termination"/>
    <property type="evidence" value="ECO:0007669"/>
    <property type="project" value="UniProtKB-UniRule"/>
</dbReference>
<dbReference type="GO" id="GO:0005829">
    <property type="term" value="C:cytosol"/>
    <property type="evidence" value="ECO:0007669"/>
    <property type="project" value="TreeGrafter"/>
</dbReference>
<dbReference type="FunFam" id="2.30.30.30:FF:000002">
    <property type="entry name" value="Transcription termination/antitermination factor NusG"/>
    <property type="match status" value="1"/>
</dbReference>
<evidence type="ECO:0000256" key="6">
    <source>
        <dbReference type="NCBIfam" id="TIGR00922"/>
    </source>
</evidence>
<evidence type="ECO:0000256" key="3">
    <source>
        <dbReference type="ARBA" id="ARBA00023015"/>
    </source>
</evidence>
<proteinExistence type="inferred from homology"/>
<dbReference type="EMBL" id="FUXX01000098">
    <property type="protein sequence ID" value="SKA71551.1"/>
    <property type="molecule type" value="Genomic_DNA"/>
</dbReference>
<name>A0A1T4W4A3_9GAMM</name>
<keyword evidence="2 5" id="KW-0889">Transcription antitermination</keyword>
<dbReference type="RefSeq" id="WP_031492433.1">
    <property type="nucleotide sequence ID" value="NZ_FUXX01000098.1"/>
</dbReference>
<dbReference type="Gene3D" id="3.30.70.940">
    <property type="entry name" value="NusG, N-terminal domain"/>
    <property type="match status" value="1"/>
</dbReference>
<evidence type="ECO:0000256" key="4">
    <source>
        <dbReference type="ARBA" id="ARBA00023163"/>
    </source>
</evidence>
<dbReference type="SUPFAM" id="SSF82679">
    <property type="entry name" value="N-utilization substance G protein NusG, N-terminal domain"/>
    <property type="match status" value="1"/>
</dbReference>
<dbReference type="InterPro" id="IPR015869">
    <property type="entry name" value="Transcrpt_antiterm_NusG_bac_CS"/>
</dbReference>
<sequence>MADVEKIEAPEAPVSPEATSLDEAQLDSKPQDEKKNKYFGGDKFRWYVIQAFSGFEQRVALTLQERIKIHHMEDYFGEILVPKEKVKEIKDGKKRESERKFFPGYVLVNMRMTSESWQLVKHTDRVLGFIGGTSEKPLPITEAEANKILDRLKETEDSPRPKTMFEVGEHVRAIEGAFKDFVGTVEKVDYEKNRLTVSIAIFGRATPVELDFTQVEKDI</sequence>
<dbReference type="GO" id="GO:0006354">
    <property type="term" value="P:DNA-templated transcription elongation"/>
    <property type="evidence" value="ECO:0007669"/>
    <property type="project" value="UniProtKB-UniRule"/>
</dbReference>
<dbReference type="InterPro" id="IPR014722">
    <property type="entry name" value="Rib_uL2_dom2"/>
</dbReference>
<comment type="similarity">
    <text evidence="5 7">Belongs to the NusG family.</text>
</comment>
<dbReference type="GO" id="GO:0032784">
    <property type="term" value="P:regulation of DNA-templated transcription elongation"/>
    <property type="evidence" value="ECO:0007669"/>
    <property type="project" value="InterPro"/>
</dbReference>
<accession>A0A1T4W4A3</accession>
<dbReference type="AlphaFoldDB" id="A0A1T4W4A3"/>
<dbReference type="Pfam" id="PF00467">
    <property type="entry name" value="KOW"/>
    <property type="match status" value="1"/>
</dbReference>
<dbReference type="InterPro" id="IPR005824">
    <property type="entry name" value="KOW"/>
</dbReference>
<dbReference type="NCBIfam" id="TIGR00922">
    <property type="entry name" value="nusG"/>
    <property type="match status" value="1"/>
</dbReference>
<dbReference type="PANTHER" id="PTHR30265">
    <property type="entry name" value="RHO-INTERACTING TRANSCRIPTION TERMINATION FACTOR NUSG"/>
    <property type="match status" value="1"/>
</dbReference>
<evidence type="ECO:0000256" key="8">
    <source>
        <dbReference type="SAM" id="MobiDB-lite"/>
    </source>
</evidence>
<dbReference type="InterPro" id="IPR043425">
    <property type="entry name" value="NusG-like"/>
</dbReference>
<evidence type="ECO:0000256" key="5">
    <source>
        <dbReference type="HAMAP-Rule" id="MF_00948"/>
    </source>
</evidence>
<keyword evidence="3 5" id="KW-0805">Transcription regulation</keyword>
<dbReference type="HAMAP" id="MF_00948">
    <property type="entry name" value="NusG"/>
    <property type="match status" value="1"/>
</dbReference>
<dbReference type="SUPFAM" id="SSF50104">
    <property type="entry name" value="Translation proteins SH3-like domain"/>
    <property type="match status" value="1"/>
</dbReference>
<reference evidence="12" key="1">
    <citation type="submission" date="2017-02" db="EMBL/GenBank/DDBJ databases">
        <authorList>
            <person name="Varghese N."/>
            <person name="Submissions S."/>
        </authorList>
    </citation>
    <scope>NUCLEOTIDE SEQUENCE [LARGE SCALE GENOMIC DNA]</scope>
    <source>
        <strain evidence="12">DSM 3072</strain>
    </source>
</reference>
<dbReference type="PRINTS" id="PR00338">
    <property type="entry name" value="NUSGTNSCPFCT"/>
</dbReference>
<dbReference type="Gene3D" id="2.30.30.30">
    <property type="match status" value="1"/>
</dbReference>
<keyword evidence="1 5" id="KW-0806">Transcription termination</keyword>
<dbReference type="GO" id="GO:0031564">
    <property type="term" value="P:transcription antitermination"/>
    <property type="evidence" value="ECO:0007669"/>
    <property type="project" value="UniProtKB-UniRule"/>
</dbReference>
<dbReference type="PANTHER" id="PTHR30265:SF2">
    <property type="entry name" value="TRANSCRIPTION TERMINATION_ANTITERMINATION PROTEIN NUSG"/>
    <property type="match status" value="1"/>
</dbReference>
<evidence type="ECO:0000256" key="2">
    <source>
        <dbReference type="ARBA" id="ARBA00022814"/>
    </source>
</evidence>
<feature type="domain" description="NusG-like N-terminal" evidence="9">
    <location>
        <begin position="43"/>
        <end position="152"/>
    </location>
</feature>
<gene>
    <name evidence="5" type="primary">nusG</name>
    <name evidence="11" type="ORF">SAMN02745213_02399</name>
</gene>
<evidence type="ECO:0000256" key="7">
    <source>
        <dbReference type="RuleBase" id="RU000538"/>
    </source>
</evidence>
<dbReference type="InterPro" id="IPR036735">
    <property type="entry name" value="NGN_dom_sf"/>
</dbReference>
<protein>
    <recommendedName>
        <fullName evidence="5 6">Transcription termination/antitermination protein NusG</fullName>
    </recommendedName>
</protein>
<keyword evidence="12" id="KW-1185">Reference proteome</keyword>
<organism evidence="11 12">
    <name type="scientific">Succinivibrio dextrinosolvens DSM 3072</name>
    <dbReference type="NCBI Taxonomy" id="1123324"/>
    <lineage>
        <taxon>Bacteria</taxon>
        <taxon>Pseudomonadati</taxon>
        <taxon>Pseudomonadota</taxon>
        <taxon>Gammaproteobacteria</taxon>
        <taxon>Aeromonadales</taxon>
        <taxon>Succinivibrionaceae</taxon>
        <taxon>Succinivibrio</taxon>
    </lineage>
</organism>
<dbReference type="FunFam" id="3.30.70.940:FF:000001">
    <property type="entry name" value="Transcription termination/antitermination protein NusG"/>
    <property type="match status" value="1"/>
</dbReference>
<dbReference type="Pfam" id="PF02357">
    <property type="entry name" value="NusG"/>
    <property type="match status" value="1"/>
</dbReference>
<dbReference type="InterPro" id="IPR001062">
    <property type="entry name" value="Transcrpt_antiterm_NusG"/>
</dbReference>
<evidence type="ECO:0000256" key="1">
    <source>
        <dbReference type="ARBA" id="ARBA00022472"/>
    </source>
</evidence>
<dbReference type="CDD" id="cd09891">
    <property type="entry name" value="NGN_Bact_1"/>
    <property type="match status" value="1"/>
</dbReference>
<comment type="function">
    <text evidence="5 7">Participates in transcription elongation, termination and antitermination.</text>
</comment>
<feature type="region of interest" description="Disordered" evidence="8">
    <location>
        <begin position="1"/>
        <end position="35"/>
    </location>
</feature>
<dbReference type="InterPro" id="IPR006645">
    <property type="entry name" value="NGN-like_dom"/>
</dbReference>
<dbReference type="STRING" id="83771.SAMN02910357_02262"/>
<evidence type="ECO:0000259" key="10">
    <source>
        <dbReference type="SMART" id="SM00739"/>
    </source>
</evidence>
<dbReference type="InterPro" id="IPR008991">
    <property type="entry name" value="Translation_prot_SH3-like_sf"/>
</dbReference>
<dbReference type="SMART" id="SM00739">
    <property type="entry name" value="KOW"/>
    <property type="match status" value="1"/>
</dbReference>
<dbReference type="InterPro" id="IPR047050">
    <property type="entry name" value="NGN"/>
</dbReference>
<feature type="domain" description="KOW" evidence="10">
    <location>
        <begin position="164"/>
        <end position="191"/>
    </location>
</feature>
<dbReference type="SMART" id="SM00738">
    <property type="entry name" value="NGN"/>
    <property type="match status" value="1"/>
</dbReference>
<evidence type="ECO:0000313" key="12">
    <source>
        <dbReference type="Proteomes" id="UP000242432"/>
    </source>
</evidence>
<dbReference type="PROSITE" id="PS01014">
    <property type="entry name" value="NUSG"/>
    <property type="match status" value="1"/>
</dbReference>